<dbReference type="Proteomes" id="UP000015530">
    <property type="component" value="Unassembled WGS sequence"/>
</dbReference>
<evidence type="ECO:0000313" key="2">
    <source>
        <dbReference type="Proteomes" id="UP000015530"/>
    </source>
</evidence>
<protein>
    <submittedName>
        <fullName evidence="1">Uncharacterized protein</fullName>
    </submittedName>
</protein>
<evidence type="ECO:0000313" key="1">
    <source>
        <dbReference type="EMBL" id="EQB59296.1"/>
    </source>
</evidence>
<accession>T0M722</accession>
<dbReference type="HOGENOM" id="CLU_3224505_0_0_1"/>
<dbReference type="AlphaFoldDB" id="T0M722"/>
<name>T0M722_COLGC</name>
<dbReference type="EMBL" id="AMYD01000092">
    <property type="protein sequence ID" value="EQB59296.1"/>
    <property type="molecule type" value="Genomic_DNA"/>
</dbReference>
<gene>
    <name evidence="1" type="ORF">CGLO_00337</name>
</gene>
<comment type="caution">
    <text evidence="1">The sequence shown here is derived from an EMBL/GenBank/DDBJ whole genome shotgun (WGS) entry which is preliminary data.</text>
</comment>
<sequence>MSKDMKKRRGTRFSADGYKYMIVEVNEEKQFGAELPLVSCRHDV</sequence>
<proteinExistence type="predicted"/>
<reference evidence="2" key="1">
    <citation type="journal article" date="2013" name="Mol. Plant Microbe Interact.">
        <title>Global aspects of pacC regulation of pathogenicity genes in Colletotrichum gloeosporioides as revealed by transcriptome analysis.</title>
        <authorList>
            <person name="Alkan N."/>
            <person name="Meng X."/>
            <person name="Friedlander G."/>
            <person name="Reuveni E."/>
            <person name="Sukno S."/>
            <person name="Sherman A."/>
            <person name="Thon M."/>
            <person name="Fluhr R."/>
            <person name="Prusky D."/>
        </authorList>
    </citation>
    <scope>NUCLEOTIDE SEQUENCE [LARGE SCALE GENOMIC DNA]</scope>
    <source>
        <strain evidence="2">Cg-14</strain>
    </source>
</reference>
<organism evidence="1 2">
    <name type="scientific">Colletotrichum gloeosporioides (strain Cg-14)</name>
    <name type="common">Anthracnose fungus</name>
    <name type="synonym">Glomerella cingulata</name>
    <dbReference type="NCBI Taxonomy" id="1237896"/>
    <lineage>
        <taxon>Eukaryota</taxon>
        <taxon>Fungi</taxon>
        <taxon>Dikarya</taxon>
        <taxon>Ascomycota</taxon>
        <taxon>Pezizomycotina</taxon>
        <taxon>Sordariomycetes</taxon>
        <taxon>Hypocreomycetidae</taxon>
        <taxon>Glomerellales</taxon>
        <taxon>Glomerellaceae</taxon>
        <taxon>Colletotrichum</taxon>
        <taxon>Colletotrichum gloeosporioides species complex</taxon>
    </lineage>
</organism>